<dbReference type="GO" id="GO:0003677">
    <property type="term" value="F:DNA binding"/>
    <property type="evidence" value="ECO:0007669"/>
    <property type="project" value="InterPro"/>
</dbReference>
<dbReference type="Pfam" id="PF02452">
    <property type="entry name" value="PemK_toxin"/>
    <property type="match status" value="1"/>
</dbReference>
<dbReference type="Gene3D" id="2.30.30.110">
    <property type="match status" value="1"/>
</dbReference>
<keyword evidence="2" id="KW-1277">Toxin-antitoxin system</keyword>
<comment type="similarity">
    <text evidence="1">Belongs to the PemK/MazF family.</text>
</comment>
<dbReference type="GO" id="GO:0004521">
    <property type="term" value="F:RNA endonuclease activity"/>
    <property type="evidence" value="ECO:0007669"/>
    <property type="project" value="TreeGrafter"/>
</dbReference>
<name>A0A7T7CD46_9BACI</name>
<evidence type="ECO:0000313" key="4">
    <source>
        <dbReference type="Proteomes" id="UP000595823"/>
    </source>
</evidence>
<evidence type="ECO:0000256" key="2">
    <source>
        <dbReference type="ARBA" id="ARBA00022649"/>
    </source>
</evidence>
<dbReference type="SUPFAM" id="SSF50118">
    <property type="entry name" value="Cell growth inhibitor/plasmid maintenance toxic component"/>
    <property type="match status" value="1"/>
</dbReference>
<organism evidence="3 4">
    <name type="scientific">Salicibibacter cibarius</name>
    <dbReference type="NCBI Taxonomy" id="2743000"/>
    <lineage>
        <taxon>Bacteria</taxon>
        <taxon>Bacillati</taxon>
        <taxon>Bacillota</taxon>
        <taxon>Bacilli</taxon>
        <taxon>Bacillales</taxon>
        <taxon>Bacillaceae</taxon>
        <taxon>Salicibibacter</taxon>
    </lineage>
</organism>
<dbReference type="InterPro" id="IPR003477">
    <property type="entry name" value="PemK-like"/>
</dbReference>
<dbReference type="GO" id="GO:0016075">
    <property type="term" value="P:rRNA catabolic process"/>
    <property type="evidence" value="ECO:0007669"/>
    <property type="project" value="TreeGrafter"/>
</dbReference>
<dbReference type="AlphaFoldDB" id="A0A7T7CD46"/>
<dbReference type="InterPro" id="IPR011067">
    <property type="entry name" value="Plasmid_toxin/cell-grow_inhib"/>
</dbReference>
<dbReference type="GO" id="GO:0006402">
    <property type="term" value="P:mRNA catabolic process"/>
    <property type="evidence" value="ECO:0007669"/>
    <property type="project" value="TreeGrafter"/>
</dbReference>
<reference evidence="3 4" key="1">
    <citation type="submission" date="2020-06" db="EMBL/GenBank/DDBJ databases">
        <title>Genomic analysis of Salicibibacter sp. NKC5-3.</title>
        <authorList>
            <person name="Oh Y.J."/>
        </authorList>
    </citation>
    <scope>NUCLEOTIDE SEQUENCE [LARGE SCALE GENOMIC DNA]</scope>
    <source>
        <strain evidence="3 4">NKC5-3</strain>
    </source>
</reference>
<sequence>MRTVPEKGDLVYLNFHPQSGREQAGHRPAIILSPKSFNQVTDLAIVCQITKQKKGYPFEVELPKGLKIRGSILTDHVKSIDWQSRQIQIVEEAPQNVTETCIKRIHTFMYL</sequence>
<protein>
    <submittedName>
        <fullName evidence="3">Type II toxin-antitoxin system PemK/MazF family toxin</fullName>
    </submittedName>
</protein>
<dbReference type="EMBL" id="CP054705">
    <property type="protein sequence ID" value="QQK77614.1"/>
    <property type="molecule type" value="Genomic_DNA"/>
</dbReference>
<evidence type="ECO:0000313" key="3">
    <source>
        <dbReference type="EMBL" id="QQK77614.1"/>
    </source>
</evidence>
<proteinExistence type="inferred from homology"/>
<accession>A0A7T7CD46</accession>
<dbReference type="RefSeq" id="WP_200125109.1">
    <property type="nucleotide sequence ID" value="NZ_CP054705.1"/>
</dbReference>
<dbReference type="KEGG" id="scia:HUG15_19845"/>
<dbReference type="PANTHER" id="PTHR33988:SF3">
    <property type="entry name" value="ENDORIBONUCLEASE TOXIN CHPB-RELATED"/>
    <property type="match status" value="1"/>
</dbReference>
<keyword evidence="4" id="KW-1185">Reference proteome</keyword>
<dbReference type="PANTHER" id="PTHR33988">
    <property type="entry name" value="ENDORIBONUCLEASE MAZF-RELATED"/>
    <property type="match status" value="1"/>
</dbReference>
<gene>
    <name evidence="3" type="ORF">HUG15_19845</name>
</gene>
<dbReference type="Proteomes" id="UP000595823">
    <property type="component" value="Chromosome"/>
</dbReference>
<evidence type="ECO:0000256" key="1">
    <source>
        <dbReference type="ARBA" id="ARBA00007521"/>
    </source>
</evidence>